<keyword evidence="2" id="KW-1185">Reference proteome</keyword>
<sequence>MGGRIEHLTESVTAYSPSVLEALGTAGWAAGRNIAITDWTRGLTGAGFELNDAAVAIWSEFGGLTIRSSSSRVPASILHLDPVDACIDAAEEAATLERHYGENYSPLGMWSSQFLAYISASGRVIAVGPHWVWPLGATFMQALAYVVDGDGGENREERADWLDNCRYVG</sequence>
<dbReference type="InterPro" id="IPR025850">
    <property type="entry name" value="SUKH-3"/>
</dbReference>
<name>A0A2U9PC51_STRAS</name>
<evidence type="ECO:0008006" key="3">
    <source>
        <dbReference type="Google" id="ProtNLM"/>
    </source>
</evidence>
<dbReference type="OrthoDB" id="3351204at2"/>
<reference evidence="1 2" key="1">
    <citation type="submission" date="2018-06" db="EMBL/GenBank/DDBJ databases">
        <title>The complete genome sequence of a nosiheptide producer Streptomyces actuosus ATCC 25421: deducing the ability of producing a new class III lantibiotics.</title>
        <authorList>
            <person name="Liu W."/>
            <person name="Sun F."/>
            <person name="Hu Y."/>
        </authorList>
    </citation>
    <scope>NUCLEOTIDE SEQUENCE [LARGE SCALE GENOMIC DNA]</scope>
    <source>
        <strain evidence="1 2">ATCC 25421</strain>
    </source>
</reference>
<dbReference type="KEGG" id="sact:DMT42_36560"/>
<protein>
    <recommendedName>
        <fullName evidence="3">SUKH-3 domain containing protein</fullName>
    </recommendedName>
</protein>
<organism evidence="1 2">
    <name type="scientific">Streptomyces actuosus</name>
    <dbReference type="NCBI Taxonomy" id="1885"/>
    <lineage>
        <taxon>Bacteria</taxon>
        <taxon>Bacillati</taxon>
        <taxon>Actinomycetota</taxon>
        <taxon>Actinomycetes</taxon>
        <taxon>Kitasatosporales</taxon>
        <taxon>Streptomycetaceae</taxon>
        <taxon>Streptomyces</taxon>
    </lineage>
</organism>
<proteinExistence type="predicted"/>
<gene>
    <name evidence="1" type="ORF">DMT42_36560</name>
</gene>
<dbReference type="AlphaFoldDB" id="A0A2U9PC51"/>
<accession>A0A2U9PC51</accession>
<evidence type="ECO:0000313" key="2">
    <source>
        <dbReference type="Proteomes" id="UP000247634"/>
    </source>
</evidence>
<dbReference type="Pfam" id="PF14433">
    <property type="entry name" value="SUKH-3"/>
    <property type="match status" value="1"/>
</dbReference>
<dbReference type="EMBL" id="CP029788">
    <property type="protein sequence ID" value="AWT47222.1"/>
    <property type="molecule type" value="Genomic_DNA"/>
</dbReference>
<dbReference type="Proteomes" id="UP000247634">
    <property type="component" value="Chromosome"/>
</dbReference>
<evidence type="ECO:0000313" key="1">
    <source>
        <dbReference type="EMBL" id="AWT47222.1"/>
    </source>
</evidence>